<accession>A0AB34J881</accession>
<dbReference type="Proteomes" id="UP001515480">
    <property type="component" value="Unassembled WGS sequence"/>
</dbReference>
<comment type="similarity">
    <text evidence="1">Belongs to the amidase family.</text>
</comment>
<evidence type="ECO:0000259" key="2">
    <source>
        <dbReference type="Pfam" id="PF01425"/>
    </source>
</evidence>
<dbReference type="GO" id="GO:0003824">
    <property type="term" value="F:catalytic activity"/>
    <property type="evidence" value="ECO:0007669"/>
    <property type="project" value="InterPro"/>
</dbReference>
<dbReference type="PANTHER" id="PTHR11895:SF176">
    <property type="entry name" value="AMIDASE AMID-RELATED"/>
    <property type="match status" value="1"/>
</dbReference>
<dbReference type="InterPro" id="IPR020556">
    <property type="entry name" value="Amidase_CS"/>
</dbReference>
<keyword evidence="4" id="KW-1185">Reference proteome</keyword>
<dbReference type="PANTHER" id="PTHR11895">
    <property type="entry name" value="TRANSAMIDASE"/>
    <property type="match status" value="1"/>
</dbReference>
<feature type="domain" description="Amidase" evidence="2">
    <location>
        <begin position="56"/>
        <end position="473"/>
    </location>
</feature>
<reference evidence="3 4" key="1">
    <citation type="journal article" date="2024" name="Science">
        <title>Giant polyketide synthase enzymes in the biosynthesis of giant marine polyether toxins.</title>
        <authorList>
            <person name="Fallon T.R."/>
            <person name="Shende V.V."/>
            <person name="Wierzbicki I.H."/>
            <person name="Pendleton A.L."/>
            <person name="Watervoot N.F."/>
            <person name="Auber R.P."/>
            <person name="Gonzalez D.J."/>
            <person name="Wisecaver J.H."/>
            <person name="Moore B.S."/>
        </authorList>
    </citation>
    <scope>NUCLEOTIDE SEQUENCE [LARGE SCALE GENOMIC DNA]</scope>
    <source>
        <strain evidence="3 4">12B1</strain>
    </source>
</reference>
<comment type="caution">
    <text evidence="3">The sequence shown here is derived from an EMBL/GenBank/DDBJ whole genome shotgun (WGS) entry which is preliminary data.</text>
</comment>
<dbReference type="Gene3D" id="3.90.1300.10">
    <property type="entry name" value="Amidase signature (AS) domain"/>
    <property type="match status" value="1"/>
</dbReference>
<gene>
    <name evidence="3" type="ORF">AB1Y20_003857</name>
</gene>
<dbReference type="AlphaFoldDB" id="A0AB34J881"/>
<dbReference type="SUPFAM" id="SSF75304">
    <property type="entry name" value="Amidase signature (AS) enzymes"/>
    <property type="match status" value="1"/>
</dbReference>
<dbReference type="EMBL" id="JBGBPQ010000012">
    <property type="protein sequence ID" value="KAL1514771.1"/>
    <property type="molecule type" value="Genomic_DNA"/>
</dbReference>
<sequence>MRCVAALSVAALIAAGLLLRRRRRRQATAALLASPHTGGVAYLAAAYREATLTPSDAVEHCLAAIAALDGTVGAFEQVYAEEAREQARAATAALRSSSALPLFHGIPFALKDLVDVEGRVTTAGSAARRRHVATRTATVARRLLANGGILLGKVKTVEFAAGAWGINPRMGSPRNPWDAAVHRVAGGSSSGSGAAVGARLVPCALGTDTGGSVRLPAAFCGVVGVKTTEGLLPLDGVTPLSHTLDTAGALAVCVADAALMLDAMLPPRLAARARHLAAAAEGAARGVAGLRLAVAGEADRRALADARLLRAYDAALGRLRAAGAALAPLELSLVSLAASNGLICFAEGYCHHKSLVDDAAAPLDESVRARLREAGHAPAHAYVEAMLGRRPAAERFLAELDGCAALLLPAAPMLPPPLEQVDPASACSLFTRAANYLGLCAVSVPTRLTAPTEDEPALPTAVQVICRPNDEATAIRVAAAVEAACGLEGALPPLAYPPLRARSR</sequence>
<organism evidence="3 4">
    <name type="scientific">Prymnesium parvum</name>
    <name type="common">Toxic golden alga</name>
    <dbReference type="NCBI Taxonomy" id="97485"/>
    <lineage>
        <taxon>Eukaryota</taxon>
        <taxon>Haptista</taxon>
        <taxon>Haptophyta</taxon>
        <taxon>Prymnesiophyceae</taxon>
        <taxon>Prymnesiales</taxon>
        <taxon>Prymnesiaceae</taxon>
        <taxon>Prymnesium</taxon>
    </lineage>
</organism>
<evidence type="ECO:0000313" key="4">
    <source>
        <dbReference type="Proteomes" id="UP001515480"/>
    </source>
</evidence>
<name>A0AB34J881_PRYPA</name>
<dbReference type="InterPro" id="IPR000120">
    <property type="entry name" value="Amidase"/>
</dbReference>
<dbReference type="InterPro" id="IPR036928">
    <property type="entry name" value="AS_sf"/>
</dbReference>
<proteinExistence type="inferred from homology"/>
<evidence type="ECO:0000256" key="1">
    <source>
        <dbReference type="ARBA" id="ARBA00009199"/>
    </source>
</evidence>
<evidence type="ECO:0000313" key="3">
    <source>
        <dbReference type="EMBL" id="KAL1514771.1"/>
    </source>
</evidence>
<dbReference type="InterPro" id="IPR023631">
    <property type="entry name" value="Amidase_dom"/>
</dbReference>
<protein>
    <recommendedName>
        <fullName evidence="2">Amidase domain-containing protein</fullName>
    </recommendedName>
</protein>
<dbReference type="PROSITE" id="PS00571">
    <property type="entry name" value="AMIDASES"/>
    <property type="match status" value="1"/>
</dbReference>
<dbReference type="Pfam" id="PF01425">
    <property type="entry name" value="Amidase"/>
    <property type="match status" value="1"/>
</dbReference>